<evidence type="ECO:0000313" key="10">
    <source>
        <dbReference type="Ensembl" id="ENSVURP00010026058.1"/>
    </source>
</evidence>
<accession>A0A4X2LPV3</accession>
<organism evidence="10 11">
    <name type="scientific">Vombatus ursinus</name>
    <name type="common">Common wombat</name>
    <dbReference type="NCBI Taxonomy" id="29139"/>
    <lineage>
        <taxon>Eukaryota</taxon>
        <taxon>Metazoa</taxon>
        <taxon>Chordata</taxon>
        <taxon>Craniata</taxon>
        <taxon>Vertebrata</taxon>
        <taxon>Euteleostomi</taxon>
        <taxon>Mammalia</taxon>
        <taxon>Metatheria</taxon>
        <taxon>Diprotodontia</taxon>
        <taxon>Vombatidae</taxon>
        <taxon>Vombatus</taxon>
    </lineage>
</organism>
<keyword evidence="5 8" id="KW-0255">Endonuclease</keyword>
<feature type="domain" description="Ribonuclease A-domain" evidence="9">
    <location>
        <begin position="21"/>
        <end position="146"/>
    </location>
</feature>
<evidence type="ECO:0000256" key="2">
    <source>
        <dbReference type="ARBA" id="ARBA00005600"/>
    </source>
</evidence>
<reference evidence="10" key="2">
    <citation type="submission" date="2025-08" db="UniProtKB">
        <authorList>
            <consortium name="Ensembl"/>
        </authorList>
    </citation>
    <scope>IDENTIFICATION</scope>
</reference>
<evidence type="ECO:0000256" key="3">
    <source>
        <dbReference type="ARBA" id="ARBA00022525"/>
    </source>
</evidence>
<sequence>SFMAHAMMWTLFFLLLLDLTNFSKGQDFWKHHVDYPKTNVPGSKHQYCNVMMQKRGLIVGRFCKQLNTFIHEKESTITNICNRSKICGSSNKTDCHESPFLFNVTHCYTSSYARPPTCRYRAKLEYLRIKIWLACEGIPPAPVYLDP</sequence>
<dbReference type="PROSITE" id="PS00127">
    <property type="entry name" value="RNASE_PANCREATIC"/>
    <property type="match status" value="1"/>
</dbReference>
<dbReference type="GeneTree" id="ENSGT00940000157645"/>
<dbReference type="PANTHER" id="PTHR11437">
    <property type="entry name" value="RIBONUCLEASE"/>
    <property type="match status" value="1"/>
</dbReference>
<evidence type="ECO:0000256" key="1">
    <source>
        <dbReference type="ARBA" id="ARBA00004613"/>
    </source>
</evidence>
<evidence type="ECO:0000256" key="5">
    <source>
        <dbReference type="ARBA" id="ARBA00022759"/>
    </source>
</evidence>
<keyword evidence="7" id="KW-1015">Disulfide bond</keyword>
<keyword evidence="8" id="KW-0732">Signal</keyword>
<dbReference type="SMART" id="SM00092">
    <property type="entry name" value="RNAse_Pc"/>
    <property type="match status" value="1"/>
</dbReference>
<dbReference type="GO" id="GO:0004540">
    <property type="term" value="F:RNA nuclease activity"/>
    <property type="evidence" value="ECO:0007669"/>
    <property type="project" value="TreeGrafter"/>
</dbReference>
<reference evidence="11" key="1">
    <citation type="submission" date="2018-12" db="EMBL/GenBank/DDBJ databases">
        <authorList>
            <person name="Yazar S."/>
        </authorList>
    </citation>
    <scope>NUCLEOTIDE SEQUENCE [LARGE SCALE GENOMIC DNA]</scope>
</reference>
<keyword evidence="11" id="KW-1185">Reference proteome</keyword>
<dbReference type="PANTHER" id="PTHR11437:SF10">
    <property type="entry name" value="ANGIOGENIN-RELATED"/>
    <property type="match status" value="1"/>
</dbReference>
<dbReference type="CDD" id="cd06265">
    <property type="entry name" value="RNase_A_canonical"/>
    <property type="match status" value="1"/>
</dbReference>
<dbReference type="InterPro" id="IPR023412">
    <property type="entry name" value="RNaseA_domain"/>
</dbReference>
<keyword evidence="4 8" id="KW-0540">Nuclease</keyword>
<evidence type="ECO:0000259" key="9">
    <source>
        <dbReference type="SMART" id="SM00092"/>
    </source>
</evidence>
<comment type="similarity">
    <text evidence="2 8">Belongs to the pancreatic ribonuclease family.</text>
</comment>
<dbReference type="GO" id="GO:0003676">
    <property type="term" value="F:nucleic acid binding"/>
    <property type="evidence" value="ECO:0007669"/>
    <property type="project" value="InterPro"/>
</dbReference>
<evidence type="ECO:0000256" key="4">
    <source>
        <dbReference type="ARBA" id="ARBA00022722"/>
    </source>
</evidence>
<dbReference type="InterPro" id="IPR036816">
    <property type="entry name" value="RNaseA-like_dom_sf"/>
</dbReference>
<dbReference type="Gene3D" id="3.10.130.10">
    <property type="entry name" value="Ribonuclease A-like domain"/>
    <property type="match status" value="1"/>
</dbReference>
<reference evidence="10" key="3">
    <citation type="submission" date="2025-09" db="UniProtKB">
        <authorList>
            <consortium name="Ensembl"/>
        </authorList>
    </citation>
    <scope>IDENTIFICATION</scope>
</reference>
<dbReference type="GO" id="GO:0050830">
    <property type="term" value="P:defense response to Gram-positive bacterium"/>
    <property type="evidence" value="ECO:0007669"/>
    <property type="project" value="TreeGrafter"/>
</dbReference>
<dbReference type="GO" id="GO:0016787">
    <property type="term" value="F:hydrolase activity"/>
    <property type="evidence" value="ECO:0007669"/>
    <property type="project" value="UniProtKB-KW"/>
</dbReference>
<dbReference type="GO" id="GO:0005576">
    <property type="term" value="C:extracellular region"/>
    <property type="evidence" value="ECO:0007669"/>
    <property type="project" value="UniProtKB-SubCell"/>
</dbReference>
<dbReference type="AlphaFoldDB" id="A0A4X2LPV3"/>
<proteinExistence type="inferred from homology"/>
<dbReference type="Proteomes" id="UP000314987">
    <property type="component" value="Unassembled WGS sequence"/>
</dbReference>
<evidence type="ECO:0000256" key="6">
    <source>
        <dbReference type="ARBA" id="ARBA00022801"/>
    </source>
</evidence>
<dbReference type="Pfam" id="PF00074">
    <property type="entry name" value="RnaseA"/>
    <property type="match status" value="1"/>
</dbReference>
<dbReference type="GO" id="GO:0004519">
    <property type="term" value="F:endonuclease activity"/>
    <property type="evidence" value="ECO:0007669"/>
    <property type="project" value="UniProtKB-KW"/>
</dbReference>
<keyword evidence="6 8" id="KW-0378">Hydrolase</keyword>
<evidence type="ECO:0000256" key="7">
    <source>
        <dbReference type="ARBA" id="ARBA00023157"/>
    </source>
</evidence>
<dbReference type="InterPro" id="IPR023411">
    <property type="entry name" value="RNaseA_AS"/>
</dbReference>
<dbReference type="STRING" id="29139.ENSVURP00010026058"/>
<dbReference type="InterPro" id="IPR001427">
    <property type="entry name" value="RNaseA"/>
</dbReference>
<dbReference type="Ensembl" id="ENSVURT00010029674.1">
    <property type="protein sequence ID" value="ENSVURP00010026058.1"/>
    <property type="gene ID" value="ENSVURG00010019970.1"/>
</dbReference>
<dbReference type="SUPFAM" id="SSF54076">
    <property type="entry name" value="RNase A-like"/>
    <property type="match status" value="1"/>
</dbReference>
<feature type="chain" id="PRO_5021512403" description="Ribonuclease A-domain domain-containing protein" evidence="8">
    <location>
        <begin position="26"/>
        <end position="147"/>
    </location>
</feature>
<name>A0A4X2LPV3_VOMUR</name>
<evidence type="ECO:0000256" key="8">
    <source>
        <dbReference type="RuleBase" id="RU000651"/>
    </source>
</evidence>
<evidence type="ECO:0000313" key="11">
    <source>
        <dbReference type="Proteomes" id="UP000314987"/>
    </source>
</evidence>
<protein>
    <recommendedName>
        <fullName evidence="9">Ribonuclease A-domain domain-containing protein</fullName>
    </recommendedName>
</protein>
<comment type="subcellular location">
    <subcellularLocation>
        <location evidence="1">Secreted</location>
    </subcellularLocation>
</comment>
<feature type="signal peptide" evidence="8">
    <location>
        <begin position="1"/>
        <end position="25"/>
    </location>
</feature>
<keyword evidence="3" id="KW-0964">Secreted</keyword>
<dbReference type="OMA" id="HHVDYPK"/>